<evidence type="ECO:0000256" key="11">
    <source>
        <dbReference type="ARBA" id="ARBA00022801"/>
    </source>
</evidence>
<dbReference type="Gene3D" id="3.30.420.10">
    <property type="entry name" value="Ribonuclease H-like superfamily/Ribonuclease H"/>
    <property type="match status" value="1"/>
</dbReference>
<evidence type="ECO:0000256" key="4">
    <source>
        <dbReference type="ARBA" id="ARBA00004496"/>
    </source>
</evidence>
<comment type="subunit">
    <text evidence="6">Component of the CCR4-NOT complex, at least composed of CRR4 and CAF1 proteins.</text>
</comment>
<evidence type="ECO:0000313" key="20">
    <source>
        <dbReference type="Proteomes" id="UP000594263"/>
    </source>
</evidence>
<keyword evidence="16" id="KW-0539">Nucleus</keyword>
<name>A0A7N0VN65_KALFE</name>
<comment type="function">
    <text evidence="17">Ubiquitous transcription factor required for a diverse set of processes. It is a component of the CCR4 complex involved in the control of gene expression.</text>
</comment>
<evidence type="ECO:0000256" key="14">
    <source>
        <dbReference type="ARBA" id="ARBA00023015"/>
    </source>
</evidence>
<evidence type="ECO:0000256" key="16">
    <source>
        <dbReference type="ARBA" id="ARBA00023242"/>
    </source>
</evidence>
<protein>
    <recommendedName>
        <fullName evidence="7">poly(A)-specific ribonuclease</fullName>
        <ecNumber evidence="7">3.1.13.4</ecNumber>
    </recommendedName>
</protein>
<feature type="compositionally biased region" description="Low complexity" evidence="18">
    <location>
        <begin position="30"/>
        <end position="48"/>
    </location>
</feature>
<feature type="region of interest" description="Disordered" evidence="18">
    <location>
        <begin position="1"/>
        <end position="48"/>
    </location>
</feature>
<evidence type="ECO:0000256" key="17">
    <source>
        <dbReference type="ARBA" id="ARBA00025148"/>
    </source>
</evidence>
<dbReference type="Gramene" id="Kaladp1222s0076.1.v1.1">
    <property type="protein sequence ID" value="Kaladp1222s0076.1.v1.1.CDS.1"/>
    <property type="gene ID" value="Kaladp1222s0076.v1.1"/>
</dbReference>
<keyword evidence="11" id="KW-0378">Hydrolase</keyword>
<dbReference type="GO" id="GO:0005737">
    <property type="term" value="C:cytoplasm"/>
    <property type="evidence" value="ECO:0007669"/>
    <property type="project" value="UniProtKB-SubCell"/>
</dbReference>
<dbReference type="Pfam" id="PF04857">
    <property type="entry name" value="CAF1"/>
    <property type="match status" value="1"/>
</dbReference>
<keyword evidence="10" id="KW-0479">Metal-binding</keyword>
<proteinExistence type="inferred from homology"/>
<dbReference type="PANTHER" id="PTHR10797">
    <property type="entry name" value="CCR4-NOT TRANSCRIPTION COMPLEX SUBUNIT"/>
    <property type="match status" value="1"/>
</dbReference>
<dbReference type="GO" id="GO:0005634">
    <property type="term" value="C:nucleus"/>
    <property type="evidence" value="ECO:0007669"/>
    <property type="project" value="UniProtKB-SubCell"/>
</dbReference>
<evidence type="ECO:0000256" key="3">
    <source>
        <dbReference type="ARBA" id="ARBA00004123"/>
    </source>
</evidence>
<comment type="cofactor">
    <cofactor evidence="2">
        <name>a divalent metal cation</name>
        <dbReference type="ChEBI" id="CHEBI:60240"/>
    </cofactor>
</comment>
<evidence type="ECO:0000256" key="10">
    <source>
        <dbReference type="ARBA" id="ARBA00022723"/>
    </source>
</evidence>
<dbReference type="InterPro" id="IPR006941">
    <property type="entry name" value="RNase_CAF1"/>
</dbReference>
<dbReference type="AlphaFoldDB" id="A0A7N0VN65"/>
<keyword evidence="20" id="KW-1185">Reference proteome</keyword>
<dbReference type="InterPro" id="IPR012337">
    <property type="entry name" value="RNaseH-like_sf"/>
</dbReference>
<keyword evidence="14" id="KW-0805">Transcription regulation</keyword>
<dbReference type="EnsemblPlants" id="Kaladp1222s0076.1.v1.1">
    <property type="protein sequence ID" value="Kaladp1222s0076.1.v1.1.CDS.1"/>
    <property type="gene ID" value="Kaladp1222s0076.v1.1"/>
</dbReference>
<evidence type="ECO:0000256" key="9">
    <source>
        <dbReference type="ARBA" id="ARBA00022722"/>
    </source>
</evidence>
<dbReference type="EC" id="3.1.13.4" evidence="7"/>
<evidence type="ECO:0000256" key="6">
    <source>
        <dbReference type="ARBA" id="ARBA00011757"/>
    </source>
</evidence>
<keyword evidence="9" id="KW-0540">Nuclease</keyword>
<keyword evidence="12" id="KW-0269">Exonuclease</keyword>
<dbReference type="Proteomes" id="UP000594263">
    <property type="component" value="Unplaced"/>
</dbReference>
<accession>A0A7N0VN65</accession>
<evidence type="ECO:0000256" key="7">
    <source>
        <dbReference type="ARBA" id="ARBA00012161"/>
    </source>
</evidence>
<evidence type="ECO:0000256" key="15">
    <source>
        <dbReference type="ARBA" id="ARBA00023163"/>
    </source>
</evidence>
<comment type="subcellular location">
    <subcellularLocation>
        <location evidence="4">Cytoplasm</location>
    </subcellularLocation>
    <subcellularLocation>
        <location evidence="3">Nucleus</location>
    </subcellularLocation>
</comment>
<dbReference type="InterPro" id="IPR039637">
    <property type="entry name" value="CNOT7/CNOT8/Pop2"/>
</dbReference>
<evidence type="ECO:0000256" key="12">
    <source>
        <dbReference type="ARBA" id="ARBA00022839"/>
    </source>
</evidence>
<evidence type="ECO:0000256" key="1">
    <source>
        <dbReference type="ARBA" id="ARBA00001663"/>
    </source>
</evidence>
<dbReference type="OMA" id="HIYPLAN"/>
<keyword evidence="13" id="KW-0694">RNA-binding</keyword>
<evidence type="ECO:0000256" key="13">
    <source>
        <dbReference type="ARBA" id="ARBA00022884"/>
    </source>
</evidence>
<evidence type="ECO:0000256" key="5">
    <source>
        <dbReference type="ARBA" id="ARBA00008372"/>
    </source>
</evidence>
<dbReference type="SUPFAM" id="SSF53098">
    <property type="entry name" value="Ribonuclease H-like"/>
    <property type="match status" value="1"/>
</dbReference>
<evidence type="ECO:0000313" key="19">
    <source>
        <dbReference type="EnsemblPlants" id="Kaladp1222s0076.1.v1.1.CDS.1"/>
    </source>
</evidence>
<comment type="similarity">
    <text evidence="5">Belongs to the CAF1 family.</text>
</comment>
<reference evidence="19" key="1">
    <citation type="submission" date="2021-01" db="UniProtKB">
        <authorList>
            <consortium name="EnsemblPlants"/>
        </authorList>
    </citation>
    <scope>IDENTIFICATION</scope>
</reference>
<evidence type="ECO:0000256" key="18">
    <source>
        <dbReference type="SAM" id="MobiDB-lite"/>
    </source>
</evidence>
<feature type="compositionally biased region" description="Polar residues" evidence="18">
    <location>
        <begin position="20"/>
        <end position="29"/>
    </location>
</feature>
<evidence type="ECO:0000256" key="2">
    <source>
        <dbReference type="ARBA" id="ARBA00001968"/>
    </source>
</evidence>
<dbReference type="GO" id="GO:0046872">
    <property type="term" value="F:metal ion binding"/>
    <property type="evidence" value="ECO:0007669"/>
    <property type="project" value="UniProtKB-KW"/>
</dbReference>
<evidence type="ECO:0000256" key="8">
    <source>
        <dbReference type="ARBA" id="ARBA00022490"/>
    </source>
</evidence>
<sequence length="381" mass="43102">MNPPRATPRQLVVSSSSSSQHNNVAPSITSSSSSSRQQPAASSSASQRNYGAIAPPYQQLTASYYYYNELHAPPHYRFQCPYYSYLSYQPIYLPTPHRSQHIQIRRVGRRNFAAEAARIRHFIRDTQYNVVSMDTEYPGTVYSSADPKDRHPAAQYALMKSNVDELALIQVGLTLSDVSGNLATLDNTNQVVVWEFAISDFNPHVHKYVPESIDMLKSRGLNLEFHKQEGIHSHEFAQMLVYTGLVQVPGIDTRVQPDKEVRWITFHGAYDFGYLIKALTRRNLPAKLQDFIELVRIYFGRHVYDIKIISRYCYDEATGKILCGGLDEIASKLGTRRILGDRHQAGSDSLVTFQVFKALKNTYLSDDVEIACAGHIYPLAN</sequence>
<keyword evidence="8" id="KW-0963">Cytoplasm</keyword>
<dbReference type="GO" id="GO:0004535">
    <property type="term" value="F:poly(A)-specific ribonuclease activity"/>
    <property type="evidence" value="ECO:0007669"/>
    <property type="project" value="UniProtKB-EC"/>
</dbReference>
<dbReference type="InterPro" id="IPR036397">
    <property type="entry name" value="RNaseH_sf"/>
</dbReference>
<keyword evidence="15" id="KW-0804">Transcription</keyword>
<comment type="catalytic activity">
    <reaction evidence="1">
        <text>Exonucleolytic cleavage of poly(A) to 5'-AMP.</text>
        <dbReference type="EC" id="3.1.13.4"/>
    </reaction>
</comment>
<dbReference type="GO" id="GO:0003723">
    <property type="term" value="F:RNA binding"/>
    <property type="evidence" value="ECO:0007669"/>
    <property type="project" value="UniProtKB-KW"/>
</dbReference>
<organism evidence="19 20">
    <name type="scientific">Kalanchoe fedtschenkoi</name>
    <name type="common">Lavender scallops</name>
    <name type="synonym">South American air plant</name>
    <dbReference type="NCBI Taxonomy" id="63787"/>
    <lineage>
        <taxon>Eukaryota</taxon>
        <taxon>Viridiplantae</taxon>
        <taxon>Streptophyta</taxon>
        <taxon>Embryophyta</taxon>
        <taxon>Tracheophyta</taxon>
        <taxon>Spermatophyta</taxon>
        <taxon>Magnoliopsida</taxon>
        <taxon>eudicotyledons</taxon>
        <taxon>Gunneridae</taxon>
        <taxon>Pentapetalae</taxon>
        <taxon>Saxifragales</taxon>
        <taxon>Crassulaceae</taxon>
        <taxon>Kalanchoe</taxon>
    </lineage>
</organism>
<dbReference type="GO" id="GO:0030014">
    <property type="term" value="C:CCR4-NOT complex"/>
    <property type="evidence" value="ECO:0007669"/>
    <property type="project" value="InterPro"/>
</dbReference>